<protein>
    <submittedName>
        <fullName evidence="1">Bifunctional diguanylate cyclase/phosphodiesterase</fullName>
    </submittedName>
</protein>
<dbReference type="Pfam" id="PF00990">
    <property type="entry name" value="GGDEF"/>
    <property type="match status" value="1"/>
</dbReference>
<organism evidence="1 2">
    <name type="scientific">Mycobacterium shigaense</name>
    <dbReference type="NCBI Taxonomy" id="722731"/>
    <lineage>
        <taxon>Bacteria</taxon>
        <taxon>Bacillati</taxon>
        <taxon>Actinomycetota</taxon>
        <taxon>Actinomycetes</taxon>
        <taxon>Mycobacteriales</taxon>
        <taxon>Mycobacteriaceae</taxon>
        <taxon>Mycobacterium</taxon>
        <taxon>Mycobacterium simiae complex</taxon>
    </lineage>
</organism>
<dbReference type="RefSeq" id="WP_096442353.1">
    <property type="nucleotide sequence ID" value="NZ_AP018164.1"/>
</dbReference>
<dbReference type="InterPro" id="IPR029787">
    <property type="entry name" value="Nucleotide_cyclase"/>
</dbReference>
<dbReference type="AlphaFoldDB" id="A0A1Z4EMD1"/>
<dbReference type="EMBL" id="AP018164">
    <property type="protein sequence ID" value="BAX94154.1"/>
    <property type="molecule type" value="Genomic_DNA"/>
</dbReference>
<name>A0A1Z4EMD1_9MYCO</name>
<dbReference type="OrthoDB" id="23692at2"/>
<keyword evidence="2" id="KW-1185">Reference proteome</keyword>
<sequence length="620" mass="66897">MPRSLDLVVTSVATQLMEATASTATQVSEKVLAELVETFGADAGFLRRHDNDIRAWVLVAEWPPRTDVPDPDPLGVVHFTSADPVLTQCEQSRKPVVVGPDQPGRPWWRWPGAAKQHLAPSVAAAPLVSLGESTGVLGFVKFGGRKWRPDEINTLEVVAALMAQLRARIAAEEKLRYLAEHDDLTGLCNRRALIAHLSERLAPSSPGPVAVLFLDLDRLKPINDYLGHTAGDWFIRVFAQRIRACAGQSMIARLGGDEFVVVPNQPMSAATAEAFARRLGAMLRERLAIGGHMITRSVSIGLATGTPGRDNSTDLLRRADEAVLTAKRAGGNQVAVSTDDMSLKSAFRNDIELHLQGDIDSEALLLHYLPEVDLWTGAIVAAEALVRWRHPVWGLLLPDSFIGIAESTNLAGELGQWVMRSACAEFGRWRVNGVGQGAVLRINVSPVQLITRGFVRSVADTIEEFGLEGSSLCLEITERAVVNDIQTTRKTLHELKEVGVQIAIDDFGSGYAVLSHLKSLPVDILKIDAGFVRDLGTNAGDLAIVRAIIGLAEAFGLQLVAEGVETPAAAQTLMQHGCHRAQGFLLSKPVPGNAMEALLAARWMPLPFLADRPTLSAGAV</sequence>
<gene>
    <name evidence="1" type="ORF">MSG_04031</name>
</gene>
<dbReference type="SUPFAM" id="SSF141868">
    <property type="entry name" value="EAL domain-like"/>
    <property type="match status" value="1"/>
</dbReference>
<dbReference type="SMART" id="SM00267">
    <property type="entry name" value="GGDEF"/>
    <property type="match status" value="1"/>
</dbReference>
<dbReference type="Gene3D" id="3.30.450.40">
    <property type="match status" value="1"/>
</dbReference>
<dbReference type="KEGG" id="mshg:MSG_04031"/>
<dbReference type="PROSITE" id="PS50883">
    <property type="entry name" value="EAL"/>
    <property type="match status" value="1"/>
</dbReference>
<dbReference type="PANTHER" id="PTHR44757:SF2">
    <property type="entry name" value="BIOFILM ARCHITECTURE MAINTENANCE PROTEIN MBAA"/>
    <property type="match status" value="1"/>
</dbReference>
<dbReference type="InterPro" id="IPR052155">
    <property type="entry name" value="Biofilm_reg_signaling"/>
</dbReference>
<dbReference type="InterPro" id="IPR029016">
    <property type="entry name" value="GAF-like_dom_sf"/>
</dbReference>
<proteinExistence type="predicted"/>
<dbReference type="PANTHER" id="PTHR44757">
    <property type="entry name" value="DIGUANYLATE CYCLASE DGCP"/>
    <property type="match status" value="1"/>
</dbReference>
<dbReference type="PROSITE" id="PS50887">
    <property type="entry name" value="GGDEF"/>
    <property type="match status" value="1"/>
</dbReference>
<dbReference type="SUPFAM" id="SSF55781">
    <property type="entry name" value="GAF domain-like"/>
    <property type="match status" value="1"/>
</dbReference>
<dbReference type="InterPro" id="IPR043128">
    <property type="entry name" value="Rev_trsase/Diguanyl_cyclase"/>
</dbReference>
<reference evidence="2" key="1">
    <citation type="submission" date="2017-06" db="EMBL/GenBank/DDBJ databases">
        <title>Complete Genome Sequence of Mycobacterium shigaense.</title>
        <authorList>
            <person name="Fukano H."/>
            <person name="Yoshida M."/>
            <person name="Kazumi Y."/>
            <person name="Ogura Y."/>
            <person name="Mitarai S."/>
            <person name="Hayashi T."/>
            <person name="Hoshino Y."/>
        </authorList>
    </citation>
    <scope>NUCLEOTIDE SEQUENCE [LARGE SCALE GENOMIC DNA]</scope>
    <source>
        <strain evidence="2">UN-152</strain>
    </source>
</reference>
<dbReference type="Gene3D" id="3.20.20.450">
    <property type="entry name" value="EAL domain"/>
    <property type="match status" value="1"/>
</dbReference>
<evidence type="ECO:0000313" key="2">
    <source>
        <dbReference type="Proteomes" id="UP000217736"/>
    </source>
</evidence>
<dbReference type="InterPro" id="IPR001633">
    <property type="entry name" value="EAL_dom"/>
</dbReference>
<dbReference type="SMART" id="SM00065">
    <property type="entry name" value="GAF"/>
    <property type="match status" value="1"/>
</dbReference>
<dbReference type="Proteomes" id="UP000217736">
    <property type="component" value="Chromosome"/>
</dbReference>
<dbReference type="SMART" id="SM00052">
    <property type="entry name" value="EAL"/>
    <property type="match status" value="1"/>
</dbReference>
<dbReference type="InterPro" id="IPR035919">
    <property type="entry name" value="EAL_sf"/>
</dbReference>
<dbReference type="InterPro" id="IPR000160">
    <property type="entry name" value="GGDEF_dom"/>
</dbReference>
<dbReference type="CDD" id="cd01949">
    <property type="entry name" value="GGDEF"/>
    <property type="match status" value="1"/>
</dbReference>
<dbReference type="NCBIfam" id="TIGR00254">
    <property type="entry name" value="GGDEF"/>
    <property type="match status" value="1"/>
</dbReference>
<dbReference type="InterPro" id="IPR003018">
    <property type="entry name" value="GAF"/>
</dbReference>
<accession>A0A1Z4EMD1</accession>
<dbReference type="CDD" id="cd01948">
    <property type="entry name" value="EAL"/>
    <property type="match status" value="1"/>
</dbReference>
<dbReference type="Pfam" id="PF00563">
    <property type="entry name" value="EAL"/>
    <property type="match status" value="1"/>
</dbReference>
<dbReference type="Pfam" id="PF13185">
    <property type="entry name" value="GAF_2"/>
    <property type="match status" value="1"/>
</dbReference>
<dbReference type="Gene3D" id="3.30.70.270">
    <property type="match status" value="1"/>
</dbReference>
<dbReference type="SUPFAM" id="SSF55073">
    <property type="entry name" value="Nucleotide cyclase"/>
    <property type="match status" value="1"/>
</dbReference>
<evidence type="ECO:0000313" key="1">
    <source>
        <dbReference type="EMBL" id="BAX94154.1"/>
    </source>
</evidence>